<name>A0AAE0P117_SORBR</name>
<protein>
    <submittedName>
        <fullName evidence="2">Uncharacterized protein</fullName>
    </submittedName>
</protein>
<keyword evidence="3" id="KW-1185">Reference proteome</keyword>
<evidence type="ECO:0000313" key="2">
    <source>
        <dbReference type="EMBL" id="KAK3391362.1"/>
    </source>
</evidence>
<reference evidence="2" key="1">
    <citation type="journal article" date="2023" name="Mol. Phylogenet. Evol.">
        <title>Genome-scale phylogeny and comparative genomics of the fungal order Sordariales.</title>
        <authorList>
            <person name="Hensen N."/>
            <person name="Bonometti L."/>
            <person name="Westerberg I."/>
            <person name="Brannstrom I.O."/>
            <person name="Guillou S."/>
            <person name="Cros-Aarteil S."/>
            <person name="Calhoun S."/>
            <person name="Haridas S."/>
            <person name="Kuo A."/>
            <person name="Mondo S."/>
            <person name="Pangilinan J."/>
            <person name="Riley R."/>
            <person name="LaButti K."/>
            <person name="Andreopoulos B."/>
            <person name="Lipzen A."/>
            <person name="Chen C."/>
            <person name="Yan M."/>
            <person name="Daum C."/>
            <person name="Ng V."/>
            <person name="Clum A."/>
            <person name="Steindorff A."/>
            <person name="Ohm R.A."/>
            <person name="Martin F."/>
            <person name="Silar P."/>
            <person name="Natvig D.O."/>
            <person name="Lalanne C."/>
            <person name="Gautier V."/>
            <person name="Ament-Velasquez S.L."/>
            <person name="Kruys A."/>
            <person name="Hutchinson M.I."/>
            <person name="Powell A.J."/>
            <person name="Barry K."/>
            <person name="Miller A.N."/>
            <person name="Grigoriev I.V."/>
            <person name="Debuchy R."/>
            <person name="Gladieux P."/>
            <person name="Hiltunen Thoren M."/>
            <person name="Johannesson H."/>
        </authorList>
    </citation>
    <scope>NUCLEOTIDE SEQUENCE</scope>
    <source>
        <strain evidence="2">FGSC 1904</strain>
    </source>
</reference>
<organism evidence="2 3">
    <name type="scientific">Sordaria brevicollis</name>
    <dbReference type="NCBI Taxonomy" id="83679"/>
    <lineage>
        <taxon>Eukaryota</taxon>
        <taxon>Fungi</taxon>
        <taxon>Dikarya</taxon>
        <taxon>Ascomycota</taxon>
        <taxon>Pezizomycotina</taxon>
        <taxon>Sordariomycetes</taxon>
        <taxon>Sordariomycetidae</taxon>
        <taxon>Sordariales</taxon>
        <taxon>Sordariaceae</taxon>
        <taxon>Sordaria</taxon>
    </lineage>
</organism>
<proteinExistence type="predicted"/>
<evidence type="ECO:0000313" key="3">
    <source>
        <dbReference type="Proteomes" id="UP001281003"/>
    </source>
</evidence>
<comment type="caution">
    <text evidence="2">The sequence shown here is derived from an EMBL/GenBank/DDBJ whole genome shotgun (WGS) entry which is preliminary data.</text>
</comment>
<gene>
    <name evidence="2" type="ORF">B0T20DRAFT_489423</name>
</gene>
<feature type="region of interest" description="Disordered" evidence="1">
    <location>
        <begin position="80"/>
        <end position="103"/>
    </location>
</feature>
<dbReference type="AlphaFoldDB" id="A0AAE0P117"/>
<reference evidence="2" key="2">
    <citation type="submission" date="2023-07" db="EMBL/GenBank/DDBJ databases">
        <authorList>
            <consortium name="Lawrence Berkeley National Laboratory"/>
            <person name="Haridas S."/>
            <person name="Hensen N."/>
            <person name="Bonometti L."/>
            <person name="Westerberg I."/>
            <person name="Brannstrom I.O."/>
            <person name="Guillou S."/>
            <person name="Cros-Aarteil S."/>
            <person name="Calhoun S."/>
            <person name="Kuo A."/>
            <person name="Mondo S."/>
            <person name="Pangilinan J."/>
            <person name="Riley R."/>
            <person name="LaButti K."/>
            <person name="Andreopoulos B."/>
            <person name="Lipzen A."/>
            <person name="Chen C."/>
            <person name="Yanf M."/>
            <person name="Daum C."/>
            <person name="Ng V."/>
            <person name="Clum A."/>
            <person name="Steindorff A."/>
            <person name="Ohm R."/>
            <person name="Martin F."/>
            <person name="Silar P."/>
            <person name="Natvig D."/>
            <person name="Lalanne C."/>
            <person name="Gautier V."/>
            <person name="Ament-velasquez S.L."/>
            <person name="Kruys A."/>
            <person name="Hutchinson M.I."/>
            <person name="Powell A.J."/>
            <person name="Barry K."/>
            <person name="Miller A.N."/>
            <person name="Grigoriev I.V."/>
            <person name="Debuchy R."/>
            <person name="Gladieux P."/>
            <person name="Thoren M.H."/>
            <person name="Johannesson H."/>
        </authorList>
    </citation>
    <scope>NUCLEOTIDE SEQUENCE</scope>
    <source>
        <strain evidence="2">FGSC 1904</strain>
    </source>
</reference>
<accession>A0AAE0P117</accession>
<dbReference type="Proteomes" id="UP001281003">
    <property type="component" value="Unassembled WGS sequence"/>
</dbReference>
<evidence type="ECO:0000256" key="1">
    <source>
        <dbReference type="SAM" id="MobiDB-lite"/>
    </source>
</evidence>
<sequence>MDENTDEGALVATDPTSAVSLLPAQAADAPHAAPTDFQSASLPHLGGFITKLIGDAHELESANAELERTKQLLREANDKLVSLSKGSNSPPSTTSATQLDKTKQQLRQALKKVEEALEAEQKENAVLKGRLSESETKLKAAENRAAVLEADLKKTKIALKEKNDALRSRAQSYGTIVQRLNDKLLEFGLVFADIDNRSFFLDDKIRSDLSKLKACKTDFQKEVGELNRKVKQDLAHLISGPVLLNLFNREVNAC</sequence>
<feature type="compositionally biased region" description="Polar residues" evidence="1">
    <location>
        <begin position="84"/>
        <end position="99"/>
    </location>
</feature>
<dbReference type="EMBL" id="JAUTDP010000013">
    <property type="protein sequence ID" value="KAK3391362.1"/>
    <property type="molecule type" value="Genomic_DNA"/>
</dbReference>